<sequence>MVRDKVTALVGDILKRNGIDRPVDANADLVSQGVTSVDMVQLMLAIEAAFDITIPQSGITPENFRSVATITSLVNKLAPVEAAN</sequence>
<reference evidence="2 3" key="1">
    <citation type="submission" date="2018-08" db="EMBL/GenBank/DDBJ databases">
        <title>Genomic Encyclopedia of Type Strains, Phase IV (KMG-IV): sequencing the most valuable type-strain genomes for metagenomic binning, comparative biology and taxonomic classification.</title>
        <authorList>
            <person name="Goeker M."/>
        </authorList>
    </citation>
    <scope>NUCLEOTIDE SEQUENCE [LARGE SCALE GENOMIC DNA]</scope>
    <source>
        <strain evidence="2 3">BW863</strain>
    </source>
</reference>
<dbReference type="Proteomes" id="UP000256900">
    <property type="component" value="Unassembled WGS sequence"/>
</dbReference>
<dbReference type="InterPro" id="IPR036736">
    <property type="entry name" value="ACP-like_sf"/>
</dbReference>
<dbReference type="PROSITE" id="PS50075">
    <property type="entry name" value="CARRIER"/>
    <property type="match status" value="1"/>
</dbReference>
<comment type="caution">
    <text evidence="2">The sequence shown here is derived from an EMBL/GenBank/DDBJ whole genome shotgun (WGS) entry which is preliminary data.</text>
</comment>
<evidence type="ECO:0000313" key="2">
    <source>
        <dbReference type="EMBL" id="REF88887.1"/>
    </source>
</evidence>
<gene>
    <name evidence="2" type="ORF">DES32_0098</name>
</gene>
<accession>A0A3D9Z193</accession>
<dbReference type="InterPro" id="IPR009081">
    <property type="entry name" value="PP-bd_ACP"/>
</dbReference>
<name>A0A3D9Z193_9HYPH</name>
<dbReference type="Gene3D" id="1.10.1200.10">
    <property type="entry name" value="ACP-like"/>
    <property type="match status" value="1"/>
</dbReference>
<dbReference type="AlphaFoldDB" id="A0A3D9Z193"/>
<evidence type="ECO:0000259" key="1">
    <source>
        <dbReference type="PROSITE" id="PS50075"/>
    </source>
</evidence>
<dbReference type="EMBL" id="QUMO01000001">
    <property type="protein sequence ID" value="REF88887.1"/>
    <property type="molecule type" value="Genomic_DNA"/>
</dbReference>
<dbReference type="Pfam" id="PF00550">
    <property type="entry name" value="PP-binding"/>
    <property type="match status" value="1"/>
</dbReference>
<evidence type="ECO:0000313" key="3">
    <source>
        <dbReference type="Proteomes" id="UP000256900"/>
    </source>
</evidence>
<proteinExistence type="predicted"/>
<dbReference type="SUPFAM" id="SSF47336">
    <property type="entry name" value="ACP-like"/>
    <property type="match status" value="1"/>
</dbReference>
<protein>
    <submittedName>
        <fullName evidence="2">Acyl carrier protein</fullName>
    </submittedName>
</protein>
<organism evidence="2 3">
    <name type="scientific">Methylovirgula ligni</name>
    <dbReference type="NCBI Taxonomy" id="569860"/>
    <lineage>
        <taxon>Bacteria</taxon>
        <taxon>Pseudomonadati</taxon>
        <taxon>Pseudomonadota</taxon>
        <taxon>Alphaproteobacteria</taxon>
        <taxon>Hyphomicrobiales</taxon>
        <taxon>Beijerinckiaceae</taxon>
        <taxon>Methylovirgula</taxon>
    </lineage>
</organism>
<feature type="domain" description="Carrier" evidence="1">
    <location>
        <begin position="1"/>
        <end position="78"/>
    </location>
</feature>
<keyword evidence="3" id="KW-1185">Reference proteome</keyword>